<feature type="domain" description="Septin-type G" evidence="10">
    <location>
        <begin position="134"/>
        <end position="403"/>
    </location>
</feature>
<dbReference type="PROSITE" id="PS51719">
    <property type="entry name" value="G_SEPTIN"/>
    <property type="match status" value="1"/>
</dbReference>
<keyword evidence="3 7" id="KW-0547">Nucleotide-binding</keyword>
<reference evidence="11" key="1">
    <citation type="submission" date="2023-07" db="EMBL/GenBank/DDBJ databases">
        <title>Chromosome-level genome assembly of Artemia franciscana.</title>
        <authorList>
            <person name="Jo E."/>
        </authorList>
    </citation>
    <scope>NUCLEOTIDE SEQUENCE</scope>
    <source>
        <tissue evidence="11">Whole body</tissue>
    </source>
</reference>
<dbReference type="FunFam" id="3.40.50.300:FF:000162">
    <property type="entry name" value="septin-7 isoform X1"/>
    <property type="match status" value="1"/>
</dbReference>
<evidence type="ECO:0000313" key="11">
    <source>
        <dbReference type="EMBL" id="KAK2708196.1"/>
    </source>
</evidence>
<dbReference type="InterPro" id="IPR030379">
    <property type="entry name" value="G_SEPTIN_dom"/>
</dbReference>
<evidence type="ECO:0000256" key="6">
    <source>
        <dbReference type="ARBA" id="ARBA00023306"/>
    </source>
</evidence>
<feature type="region of interest" description="Disordered" evidence="9">
    <location>
        <begin position="507"/>
        <end position="549"/>
    </location>
</feature>
<evidence type="ECO:0000256" key="1">
    <source>
        <dbReference type="ARBA" id="ARBA00004626"/>
    </source>
</evidence>
<gene>
    <name evidence="11" type="ORF">QYM36_013951</name>
</gene>
<dbReference type="AlphaFoldDB" id="A0AA88HM29"/>
<protein>
    <recommendedName>
        <fullName evidence="10">Septin-type G domain-containing protein</fullName>
    </recommendedName>
</protein>
<keyword evidence="6" id="KW-0131">Cell cycle</keyword>
<sequence length="549" mass="62750">MTEPVPFPRRQKKSEMSMPSATITSNSVGVTGISSLKESLQSNKENHVAPQAPAPAPPLKEITSSLGAKVEALKRELSEDNRERERLKERDKAPSAPLASIQNLQPPETKKFREVDYVGFATLPNQVYRRAVKKGFEFTLMVVGESGLGKSTLINSMFLTDIYSQEYPGPSLRTKKTVQVEQCKVVLKENAVNLTLTVVDTPGFGDSVDNSNCWQPIIDYIESKYEEYLNSESRVLRKQIPDNRVHCCLYFIAPSGHGLKPLDIECMKRLHDKVNIIPVIAKADTLTPDECCHLKKQILNEIAQNKIKIYDFPEMIDEEANKVQKPLRERVPFAVVGANHVFEVEGRKVRGRKYPWGIVEVENMEHCDFIPLRDMLIRTNMSDLKEVTANIHYENYRSRKLGGVHTDGKPAKVSNKNPLAQMEEERREHESKIKKMESEMEQVFEMKVKEKTQKLKDTEVDMHRRHEQMKKGLEQQEVELMEKRAAFEAEVKEWENSNGVTLAELRRKSLESSSKESSSPDFQLPKKSPKFGRTLSMRKGTKPEECKHQ</sequence>
<keyword evidence="2" id="KW-0132">Cell division</keyword>
<dbReference type="GO" id="GO:0005525">
    <property type="term" value="F:GTP binding"/>
    <property type="evidence" value="ECO:0007669"/>
    <property type="project" value="UniProtKB-KW"/>
</dbReference>
<dbReference type="EMBL" id="JAVRJZ010000018">
    <property type="protein sequence ID" value="KAK2708196.1"/>
    <property type="molecule type" value="Genomic_DNA"/>
</dbReference>
<feature type="coiled-coil region" evidence="8">
    <location>
        <begin position="419"/>
        <end position="497"/>
    </location>
</feature>
<proteinExistence type="inferred from homology"/>
<dbReference type="GO" id="GO:0051301">
    <property type="term" value="P:cell division"/>
    <property type="evidence" value="ECO:0007669"/>
    <property type="project" value="UniProtKB-KW"/>
</dbReference>
<dbReference type="InterPro" id="IPR016491">
    <property type="entry name" value="Septin"/>
</dbReference>
<dbReference type="Pfam" id="PF00735">
    <property type="entry name" value="Septin"/>
    <property type="match status" value="1"/>
</dbReference>
<dbReference type="GO" id="GO:0032154">
    <property type="term" value="C:cleavage furrow"/>
    <property type="evidence" value="ECO:0007669"/>
    <property type="project" value="UniProtKB-SubCell"/>
</dbReference>
<evidence type="ECO:0000256" key="9">
    <source>
        <dbReference type="SAM" id="MobiDB-lite"/>
    </source>
</evidence>
<evidence type="ECO:0000256" key="3">
    <source>
        <dbReference type="ARBA" id="ARBA00022741"/>
    </source>
</evidence>
<name>A0AA88HM29_ARTSF</name>
<dbReference type="GO" id="GO:0005856">
    <property type="term" value="C:cytoskeleton"/>
    <property type="evidence" value="ECO:0007669"/>
    <property type="project" value="UniProtKB-ARBA"/>
</dbReference>
<evidence type="ECO:0000256" key="8">
    <source>
        <dbReference type="SAM" id="Coils"/>
    </source>
</evidence>
<feature type="region of interest" description="Disordered" evidence="9">
    <location>
        <begin position="1"/>
        <end position="60"/>
    </location>
</feature>
<organism evidence="11 12">
    <name type="scientific">Artemia franciscana</name>
    <name type="common">Brine shrimp</name>
    <name type="synonym">Artemia sanfranciscana</name>
    <dbReference type="NCBI Taxonomy" id="6661"/>
    <lineage>
        <taxon>Eukaryota</taxon>
        <taxon>Metazoa</taxon>
        <taxon>Ecdysozoa</taxon>
        <taxon>Arthropoda</taxon>
        <taxon>Crustacea</taxon>
        <taxon>Branchiopoda</taxon>
        <taxon>Anostraca</taxon>
        <taxon>Artemiidae</taxon>
        <taxon>Artemia</taxon>
    </lineage>
</organism>
<dbReference type="InterPro" id="IPR027417">
    <property type="entry name" value="P-loop_NTPase"/>
</dbReference>
<dbReference type="PANTHER" id="PTHR18884">
    <property type="entry name" value="SEPTIN"/>
    <property type="match status" value="1"/>
</dbReference>
<evidence type="ECO:0000256" key="2">
    <source>
        <dbReference type="ARBA" id="ARBA00022618"/>
    </source>
</evidence>
<dbReference type="Proteomes" id="UP001187531">
    <property type="component" value="Unassembled WGS sequence"/>
</dbReference>
<keyword evidence="4 8" id="KW-0175">Coiled coil</keyword>
<evidence type="ECO:0000313" key="12">
    <source>
        <dbReference type="Proteomes" id="UP001187531"/>
    </source>
</evidence>
<dbReference type="Gene3D" id="3.40.50.300">
    <property type="entry name" value="P-loop containing nucleotide triphosphate hydrolases"/>
    <property type="match status" value="1"/>
</dbReference>
<evidence type="ECO:0000256" key="4">
    <source>
        <dbReference type="ARBA" id="ARBA00023054"/>
    </source>
</evidence>
<evidence type="ECO:0000259" key="10">
    <source>
        <dbReference type="PROSITE" id="PS51719"/>
    </source>
</evidence>
<comment type="caution">
    <text evidence="11">The sequence shown here is derived from an EMBL/GenBank/DDBJ whole genome shotgun (WGS) entry which is preliminary data.</text>
</comment>
<keyword evidence="5 7" id="KW-0342">GTP-binding</keyword>
<dbReference type="SUPFAM" id="SSF52540">
    <property type="entry name" value="P-loop containing nucleoside triphosphate hydrolases"/>
    <property type="match status" value="1"/>
</dbReference>
<comment type="subcellular location">
    <subcellularLocation>
        <location evidence="1">Cleavage furrow</location>
    </subcellularLocation>
</comment>
<evidence type="ECO:0000256" key="5">
    <source>
        <dbReference type="ARBA" id="ARBA00023134"/>
    </source>
</evidence>
<evidence type="ECO:0000256" key="7">
    <source>
        <dbReference type="RuleBase" id="RU004560"/>
    </source>
</evidence>
<feature type="compositionally biased region" description="Basic and acidic residues" evidence="9">
    <location>
        <begin position="76"/>
        <end position="93"/>
    </location>
</feature>
<keyword evidence="12" id="KW-1185">Reference proteome</keyword>
<feature type="region of interest" description="Disordered" evidence="9">
    <location>
        <begin position="76"/>
        <end position="105"/>
    </location>
</feature>
<accession>A0AA88HM29</accession>
<feature type="compositionally biased region" description="Polar residues" evidence="9">
    <location>
        <begin position="17"/>
        <end position="43"/>
    </location>
</feature>
<dbReference type="CDD" id="cd01850">
    <property type="entry name" value="CDC_Septin"/>
    <property type="match status" value="1"/>
</dbReference>
<comment type="similarity">
    <text evidence="7">Belongs to the TRAFAC class TrmE-Era-EngA-EngB-Septin-like GTPase superfamily. Septin GTPase family.</text>
</comment>